<dbReference type="PANTHER" id="PTHR31775">
    <property type="entry name" value="OS02G0117200 PROTEIN"/>
    <property type="match status" value="1"/>
</dbReference>
<evidence type="ECO:0000259" key="3">
    <source>
        <dbReference type="Pfam" id="PF03763"/>
    </source>
</evidence>
<evidence type="ECO:0000256" key="2">
    <source>
        <dbReference type="SAM" id="Coils"/>
    </source>
</evidence>
<sequence length="136" mass="15048">MAELQSKPETALTQAAVVAEVPSNDTVVMEASGAHEAKAVDVAPESDFCSERLLGKTARRYVSIEAELKKIEEKLEKKRAQYGERMKNKMALVHKEAEEKRAVIEAKGSEEILKTEEMAAKYRATGTTLKKTMGCF</sequence>
<accession>A0AA86V5I1</accession>
<dbReference type="InterPro" id="IPR005516">
    <property type="entry name" value="Remorin_C"/>
</dbReference>
<gene>
    <name evidence="4" type="ORF">AYBTSS11_LOCUS1082</name>
</gene>
<dbReference type="EMBL" id="OY731398">
    <property type="protein sequence ID" value="CAJ1818434.1"/>
    <property type="molecule type" value="Genomic_DNA"/>
</dbReference>
<feature type="domain" description="Remorin C-terminal" evidence="3">
    <location>
        <begin position="63"/>
        <end position="130"/>
    </location>
</feature>
<proteinExistence type="inferred from homology"/>
<feature type="coiled-coil region" evidence="2">
    <location>
        <begin position="54"/>
        <end position="88"/>
    </location>
</feature>
<dbReference type="Pfam" id="PF03763">
    <property type="entry name" value="Remorin_C"/>
    <property type="match status" value="1"/>
</dbReference>
<keyword evidence="5" id="KW-1185">Reference proteome</keyword>
<evidence type="ECO:0000313" key="5">
    <source>
        <dbReference type="Proteomes" id="UP001189624"/>
    </source>
</evidence>
<keyword evidence="2" id="KW-0175">Coiled coil</keyword>
<reference evidence="4" key="1">
    <citation type="submission" date="2023-10" db="EMBL/GenBank/DDBJ databases">
        <authorList>
            <person name="Domelevo Entfellner J.-B."/>
        </authorList>
    </citation>
    <scope>NUCLEOTIDE SEQUENCE</scope>
</reference>
<dbReference type="Gramene" id="rna-AYBTSS11_LOCUS1082">
    <property type="protein sequence ID" value="CAJ1818434.1"/>
    <property type="gene ID" value="gene-AYBTSS11_LOCUS1082"/>
</dbReference>
<evidence type="ECO:0000256" key="1">
    <source>
        <dbReference type="ARBA" id="ARBA00005711"/>
    </source>
</evidence>
<name>A0AA86V5I1_9FABA</name>
<comment type="similarity">
    <text evidence="1">Belongs to the remorin family.</text>
</comment>
<dbReference type="AlphaFoldDB" id="A0AA86V5I1"/>
<dbReference type="PANTHER" id="PTHR31775:SF31">
    <property type="entry name" value="REMORIN-LIKE"/>
    <property type="match status" value="1"/>
</dbReference>
<organism evidence="4 5">
    <name type="scientific">Sphenostylis stenocarpa</name>
    <dbReference type="NCBI Taxonomy" id="92480"/>
    <lineage>
        <taxon>Eukaryota</taxon>
        <taxon>Viridiplantae</taxon>
        <taxon>Streptophyta</taxon>
        <taxon>Embryophyta</taxon>
        <taxon>Tracheophyta</taxon>
        <taxon>Spermatophyta</taxon>
        <taxon>Magnoliopsida</taxon>
        <taxon>eudicotyledons</taxon>
        <taxon>Gunneridae</taxon>
        <taxon>Pentapetalae</taxon>
        <taxon>rosids</taxon>
        <taxon>fabids</taxon>
        <taxon>Fabales</taxon>
        <taxon>Fabaceae</taxon>
        <taxon>Papilionoideae</taxon>
        <taxon>50 kb inversion clade</taxon>
        <taxon>NPAAA clade</taxon>
        <taxon>indigoferoid/millettioid clade</taxon>
        <taxon>Phaseoleae</taxon>
        <taxon>Sphenostylis</taxon>
    </lineage>
</organism>
<dbReference type="Proteomes" id="UP001189624">
    <property type="component" value="Chromosome 1"/>
</dbReference>
<protein>
    <recommendedName>
        <fullName evidence="3">Remorin C-terminal domain-containing protein</fullName>
    </recommendedName>
</protein>
<evidence type="ECO:0000313" key="4">
    <source>
        <dbReference type="EMBL" id="CAJ1818434.1"/>
    </source>
</evidence>